<keyword evidence="1" id="KW-1133">Transmembrane helix</keyword>
<evidence type="ECO:0000256" key="1">
    <source>
        <dbReference type="SAM" id="Phobius"/>
    </source>
</evidence>
<dbReference type="EMBL" id="KQ964452">
    <property type="protein sequence ID" value="KXN72499.1"/>
    <property type="molecule type" value="Genomic_DNA"/>
</dbReference>
<reference evidence="2 3" key="1">
    <citation type="journal article" date="2015" name="Genome Biol. Evol.">
        <title>Phylogenomic analyses indicate that early fungi evolved digesting cell walls of algal ancestors of land plants.</title>
        <authorList>
            <person name="Chang Y."/>
            <person name="Wang S."/>
            <person name="Sekimoto S."/>
            <person name="Aerts A.L."/>
            <person name="Choi C."/>
            <person name="Clum A."/>
            <person name="LaButti K.M."/>
            <person name="Lindquist E.A."/>
            <person name="Yee Ngan C."/>
            <person name="Ohm R.A."/>
            <person name="Salamov A.A."/>
            <person name="Grigoriev I.V."/>
            <person name="Spatafora J.W."/>
            <person name="Berbee M.L."/>
        </authorList>
    </citation>
    <scope>NUCLEOTIDE SEQUENCE [LARGE SCALE GENOMIC DNA]</scope>
    <source>
        <strain evidence="2 3">NRRL 28638</strain>
    </source>
</reference>
<keyword evidence="1" id="KW-0472">Membrane</keyword>
<accession>A0A137PBX5</accession>
<name>A0A137PBX5_CONC2</name>
<organism evidence="2 3">
    <name type="scientific">Conidiobolus coronatus (strain ATCC 28846 / CBS 209.66 / NRRL 28638)</name>
    <name type="common">Delacroixia coronata</name>
    <dbReference type="NCBI Taxonomy" id="796925"/>
    <lineage>
        <taxon>Eukaryota</taxon>
        <taxon>Fungi</taxon>
        <taxon>Fungi incertae sedis</taxon>
        <taxon>Zoopagomycota</taxon>
        <taxon>Entomophthoromycotina</taxon>
        <taxon>Entomophthoromycetes</taxon>
        <taxon>Entomophthorales</taxon>
        <taxon>Ancylistaceae</taxon>
        <taxon>Conidiobolus</taxon>
    </lineage>
</organism>
<evidence type="ECO:0000313" key="3">
    <source>
        <dbReference type="Proteomes" id="UP000070444"/>
    </source>
</evidence>
<keyword evidence="1" id="KW-0812">Transmembrane</keyword>
<feature type="transmembrane region" description="Helical" evidence="1">
    <location>
        <begin position="23"/>
        <end position="47"/>
    </location>
</feature>
<dbReference type="Proteomes" id="UP000070444">
    <property type="component" value="Unassembled WGS sequence"/>
</dbReference>
<dbReference type="AlphaFoldDB" id="A0A137PBX5"/>
<keyword evidence="3" id="KW-1185">Reference proteome</keyword>
<dbReference type="OrthoDB" id="10656366at2759"/>
<evidence type="ECO:0000313" key="2">
    <source>
        <dbReference type="EMBL" id="KXN72499.1"/>
    </source>
</evidence>
<sequence length="74" mass="8363">MKLQFTLKLVDDKDPDLLADGSYIVGFPVGLVIYSIIFVIGLTVWSIGTIRRYLFRRSFRLEVKQAKLKQSGGA</sequence>
<protein>
    <submittedName>
        <fullName evidence="2">Uncharacterized protein</fullName>
    </submittedName>
</protein>
<proteinExistence type="predicted"/>
<gene>
    <name evidence="2" type="ORF">CONCODRAFT_4728</name>
</gene>